<dbReference type="InterPro" id="IPR051313">
    <property type="entry name" value="Bact_iron-sidero_bind"/>
</dbReference>
<keyword evidence="3" id="KW-0813">Transport</keyword>
<comment type="similarity">
    <text evidence="2">Belongs to the bacterial solute-binding protein 8 family.</text>
</comment>
<dbReference type="SUPFAM" id="SSF53807">
    <property type="entry name" value="Helical backbone' metal receptor"/>
    <property type="match status" value="1"/>
</dbReference>
<feature type="chain" id="PRO_5046425208" evidence="6">
    <location>
        <begin position="22"/>
        <end position="317"/>
    </location>
</feature>
<comment type="subcellular location">
    <subcellularLocation>
        <location evidence="1">Cell envelope</location>
    </subcellularLocation>
</comment>
<evidence type="ECO:0000256" key="3">
    <source>
        <dbReference type="ARBA" id="ARBA00022448"/>
    </source>
</evidence>
<proteinExistence type="inferred from homology"/>
<comment type="caution">
    <text evidence="8">The sequence shown here is derived from an EMBL/GenBank/DDBJ whole genome shotgun (WGS) entry which is preliminary data.</text>
</comment>
<dbReference type="PROSITE" id="PS50983">
    <property type="entry name" value="FE_B12_PBP"/>
    <property type="match status" value="1"/>
</dbReference>
<dbReference type="Gene3D" id="3.40.50.1980">
    <property type="entry name" value="Nitrogenase molybdenum iron protein domain"/>
    <property type="match status" value="2"/>
</dbReference>
<dbReference type="InterPro" id="IPR002491">
    <property type="entry name" value="ABC_transptr_periplasmic_BD"/>
</dbReference>
<feature type="domain" description="Fe/B12 periplasmic-binding" evidence="7">
    <location>
        <begin position="66"/>
        <end position="316"/>
    </location>
</feature>
<dbReference type="PANTHER" id="PTHR30532">
    <property type="entry name" value="IRON III DICITRATE-BINDING PERIPLASMIC PROTEIN"/>
    <property type="match status" value="1"/>
</dbReference>
<dbReference type="EMBL" id="JAGGKG010000034">
    <property type="protein sequence ID" value="MBP1907765.1"/>
    <property type="molecule type" value="Genomic_DNA"/>
</dbReference>
<evidence type="ECO:0000256" key="5">
    <source>
        <dbReference type="SAM" id="MobiDB-lite"/>
    </source>
</evidence>
<evidence type="ECO:0000313" key="8">
    <source>
        <dbReference type="EMBL" id="MBP1907765.1"/>
    </source>
</evidence>
<dbReference type="RefSeq" id="WP_210091337.1">
    <property type="nucleotide sequence ID" value="NZ_JAGGKG010000034.1"/>
</dbReference>
<protein>
    <submittedName>
        <fullName evidence="8">Iron complex transport system substrate-binding protein</fullName>
    </submittedName>
</protein>
<dbReference type="PANTHER" id="PTHR30532:SF26">
    <property type="entry name" value="IRON(3+)-HYDROXAMATE-BINDING PROTEIN FHUD"/>
    <property type="match status" value="1"/>
</dbReference>
<evidence type="ECO:0000256" key="2">
    <source>
        <dbReference type="ARBA" id="ARBA00008814"/>
    </source>
</evidence>
<evidence type="ECO:0000256" key="1">
    <source>
        <dbReference type="ARBA" id="ARBA00004196"/>
    </source>
</evidence>
<sequence length="317" mass="34609">MKKKLNLSMLLLLMMVVIISACGNNATKSNQSAGETKPSVSEEKSEETVTYQSENGPVKVPAQPTRIVALSSAPNVLSLNGTVVGVDQWTAGSPLFSDKLKDVAIVSADDPEGVAAQSPDLIIVGAESKNIDQLQKIAPTVVYTWGKLNYLDQQVEIGKLLNKEAEAKQWVEDFSKKAAEVGNKIKAKYGDSMTVSVIELSGKDVYVMGDHWARGTEILFQAMKLNMPEKAKEETMKQGYNTLSLEVLPQYVGDFVVVSRDIAADNEIMKSTIWSKIPAVQNKHVIEIDTKASSYSDPTTLEYLLNIFEEGFLGSAK</sequence>
<feature type="region of interest" description="Disordered" evidence="5">
    <location>
        <begin position="27"/>
        <end position="58"/>
    </location>
</feature>
<feature type="signal peptide" evidence="6">
    <location>
        <begin position="1"/>
        <end position="21"/>
    </location>
</feature>
<dbReference type="PROSITE" id="PS51257">
    <property type="entry name" value="PROKAR_LIPOPROTEIN"/>
    <property type="match status" value="1"/>
</dbReference>
<dbReference type="Pfam" id="PF01497">
    <property type="entry name" value="Peripla_BP_2"/>
    <property type="match status" value="1"/>
</dbReference>
<keyword evidence="4 6" id="KW-0732">Signal</keyword>
<evidence type="ECO:0000313" key="9">
    <source>
        <dbReference type="Proteomes" id="UP001519272"/>
    </source>
</evidence>
<evidence type="ECO:0000259" key="7">
    <source>
        <dbReference type="PROSITE" id="PS50983"/>
    </source>
</evidence>
<evidence type="ECO:0000256" key="6">
    <source>
        <dbReference type="SAM" id="SignalP"/>
    </source>
</evidence>
<gene>
    <name evidence="8" type="ORF">J2Z32_004446</name>
</gene>
<accession>A0ABS4FZ05</accession>
<reference evidence="8 9" key="1">
    <citation type="submission" date="2021-03" db="EMBL/GenBank/DDBJ databases">
        <title>Genomic Encyclopedia of Type Strains, Phase IV (KMG-IV): sequencing the most valuable type-strain genomes for metagenomic binning, comparative biology and taxonomic classification.</title>
        <authorList>
            <person name="Goeker M."/>
        </authorList>
    </citation>
    <scope>NUCLEOTIDE SEQUENCE [LARGE SCALE GENOMIC DNA]</scope>
    <source>
        <strain evidence="8 9">DSM 14349</strain>
    </source>
</reference>
<name>A0ABS4FZ05_9BACL</name>
<organism evidence="8 9">
    <name type="scientific">Paenibacillus turicensis</name>
    <dbReference type="NCBI Taxonomy" id="160487"/>
    <lineage>
        <taxon>Bacteria</taxon>
        <taxon>Bacillati</taxon>
        <taxon>Bacillota</taxon>
        <taxon>Bacilli</taxon>
        <taxon>Bacillales</taxon>
        <taxon>Paenibacillaceae</taxon>
        <taxon>Paenibacillus</taxon>
    </lineage>
</organism>
<keyword evidence="9" id="KW-1185">Reference proteome</keyword>
<evidence type="ECO:0000256" key="4">
    <source>
        <dbReference type="ARBA" id="ARBA00022729"/>
    </source>
</evidence>
<dbReference type="Proteomes" id="UP001519272">
    <property type="component" value="Unassembled WGS sequence"/>
</dbReference>